<dbReference type="CDD" id="cd07989">
    <property type="entry name" value="LPLAT_AGPAT-like"/>
    <property type="match status" value="1"/>
</dbReference>
<dbReference type="InterPro" id="IPR002123">
    <property type="entry name" value="Plipid/glycerol_acylTrfase"/>
</dbReference>
<comment type="caution">
    <text evidence="5">The sequence shown here is derived from an EMBL/GenBank/DDBJ whole genome shotgun (WGS) entry which is preliminary data.</text>
</comment>
<dbReference type="PANTHER" id="PTHR10434">
    <property type="entry name" value="1-ACYL-SN-GLYCEROL-3-PHOSPHATE ACYLTRANSFERASE"/>
    <property type="match status" value="1"/>
</dbReference>
<evidence type="ECO:0000256" key="3">
    <source>
        <dbReference type="SAM" id="MobiDB-lite"/>
    </source>
</evidence>
<dbReference type="SMART" id="SM00563">
    <property type="entry name" value="PlsC"/>
    <property type="match status" value="1"/>
</dbReference>
<proteinExistence type="predicted"/>
<evidence type="ECO:0000256" key="2">
    <source>
        <dbReference type="ARBA" id="ARBA00023315"/>
    </source>
</evidence>
<name>A0ABP8UWH5_9ACTN</name>
<dbReference type="Pfam" id="PF01553">
    <property type="entry name" value="Acyltransferase"/>
    <property type="match status" value="1"/>
</dbReference>
<feature type="region of interest" description="Disordered" evidence="3">
    <location>
        <begin position="222"/>
        <end position="339"/>
    </location>
</feature>
<reference evidence="6" key="1">
    <citation type="journal article" date="2019" name="Int. J. Syst. Evol. Microbiol.">
        <title>The Global Catalogue of Microorganisms (GCM) 10K type strain sequencing project: providing services to taxonomists for standard genome sequencing and annotation.</title>
        <authorList>
            <consortium name="The Broad Institute Genomics Platform"/>
            <consortium name="The Broad Institute Genome Sequencing Center for Infectious Disease"/>
            <person name="Wu L."/>
            <person name="Ma J."/>
        </authorList>
    </citation>
    <scope>NUCLEOTIDE SEQUENCE [LARGE SCALE GENOMIC DNA]</scope>
    <source>
        <strain evidence="6">JCM 17939</strain>
    </source>
</reference>
<protein>
    <recommendedName>
        <fullName evidence="4">Phospholipid/glycerol acyltransferase domain-containing protein</fullName>
    </recommendedName>
</protein>
<evidence type="ECO:0000313" key="5">
    <source>
        <dbReference type="EMBL" id="GAA4640240.1"/>
    </source>
</evidence>
<keyword evidence="2" id="KW-0012">Acyltransferase</keyword>
<feature type="domain" description="Phospholipid/glycerol acyltransferase" evidence="4">
    <location>
        <begin position="39"/>
        <end position="157"/>
    </location>
</feature>
<dbReference type="RefSeq" id="WP_345443938.1">
    <property type="nucleotide sequence ID" value="NZ_BAABHK010000031.1"/>
</dbReference>
<dbReference type="PANTHER" id="PTHR10434:SF55">
    <property type="entry name" value="POSSIBLE ACYLTRANSFERASE"/>
    <property type="match status" value="1"/>
</dbReference>
<dbReference type="Proteomes" id="UP001501442">
    <property type="component" value="Unassembled WGS sequence"/>
</dbReference>
<gene>
    <name evidence="5" type="ORF">GCM10023196_104980</name>
</gene>
<dbReference type="SUPFAM" id="SSF69593">
    <property type="entry name" value="Glycerol-3-phosphate (1)-acyltransferase"/>
    <property type="match status" value="1"/>
</dbReference>
<feature type="compositionally biased region" description="Low complexity" evidence="3">
    <location>
        <begin position="254"/>
        <end position="271"/>
    </location>
</feature>
<accession>A0ABP8UWH5</accession>
<evidence type="ECO:0000259" key="4">
    <source>
        <dbReference type="SMART" id="SM00563"/>
    </source>
</evidence>
<evidence type="ECO:0000313" key="6">
    <source>
        <dbReference type="Proteomes" id="UP001501442"/>
    </source>
</evidence>
<dbReference type="EMBL" id="BAABHK010000031">
    <property type="protein sequence ID" value="GAA4640240.1"/>
    <property type="molecule type" value="Genomic_DNA"/>
</dbReference>
<sequence>MDQSPVWRAIVVGILRPLLFSLLKRDWKGQDNIPRKGGVIIAANHLSWSDPLALAHFIYKAGRFPVYLAKSSVFKTPVIGRIIRRTGQIPVYRERSDAALALRDAEKGLRAGECLIFYPEGTCTRDPDLWPMAGKTGAARMALTTGVPVIPLAHWGAHILWPYGTKKFRPFPRKTMHVIAGPPVDLSKYEGRPLDAATLNAATADIMRAIADLLGQLRGEPAPEKLYDHREATRARRAAEKSDTAEAEAEPDGTAEAKASGAAEAEASEAAVAERARTVEAEASESAGAEQARTAEPGGAADVETSRAADVEPDGTAGAAASGAVAAEGSDTGKEAKAS</sequence>
<feature type="compositionally biased region" description="Basic and acidic residues" evidence="3">
    <location>
        <begin position="222"/>
        <end position="244"/>
    </location>
</feature>
<organism evidence="5 6">
    <name type="scientific">Actinoallomurus vinaceus</name>
    <dbReference type="NCBI Taxonomy" id="1080074"/>
    <lineage>
        <taxon>Bacteria</taxon>
        <taxon>Bacillati</taxon>
        <taxon>Actinomycetota</taxon>
        <taxon>Actinomycetes</taxon>
        <taxon>Streptosporangiales</taxon>
        <taxon>Thermomonosporaceae</taxon>
        <taxon>Actinoallomurus</taxon>
    </lineage>
</organism>
<keyword evidence="6" id="KW-1185">Reference proteome</keyword>
<feature type="compositionally biased region" description="Low complexity" evidence="3">
    <location>
        <begin position="315"/>
        <end position="329"/>
    </location>
</feature>
<keyword evidence="1" id="KW-0808">Transferase</keyword>
<evidence type="ECO:0000256" key="1">
    <source>
        <dbReference type="ARBA" id="ARBA00022679"/>
    </source>
</evidence>